<protein>
    <recommendedName>
        <fullName evidence="12">C3/C5 convertase</fullName>
    </recommendedName>
</protein>
<dbReference type="Pfam" id="PF00084">
    <property type="entry name" value="Sushi"/>
    <property type="match status" value="2"/>
</dbReference>
<dbReference type="InterPro" id="IPR035976">
    <property type="entry name" value="Sushi/SCR/CCP_sf"/>
</dbReference>
<dbReference type="CDD" id="cd00190">
    <property type="entry name" value="Tryp_SPc"/>
    <property type="match status" value="1"/>
</dbReference>
<dbReference type="InterPro" id="IPR009003">
    <property type="entry name" value="Peptidase_S1_PA"/>
</dbReference>
<proteinExistence type="predicted"/>
<organism evidence="18 19">
    <name type="scientific">Limulus polyphemus</name>
    <name type="common">Atlantic horseshoe crab</name>
    <dbReference type="NCBI Taxonomy" id="6850"/>
    <lineage>
        <taxon>Eukaryota</taxon>
        <taxon>Metazoa</taxon>
        <taxon>Ecdysozoa</taxon>
        <taxon>Arthropoda</taxon>
        <taxon>Chelicerata</taxon>
        <taxon>Merostomata</taxon>
        <taxon>Xiphosura</taxon>
        <taxon>Limulidae</taxon>
        <taxon>Limulus</taxon>
    </lineage>
</organism>
<dbReference type="Proteomes" id="UP000694941">
    <property type="component" value="Unplaced"/>
</dbReference>
<dbReference type="RefSeq" id="XP_013783723.2">
    <property type="nucleotide sequence ID" value="XM_013928269.2"/>
</dbReference>
<keyword evidence="18" id="KW-1185">Reference proteome</keyword>
<feature type="signal peptide" evidence="14">
    <location>
        <begin position="1"/>
        <end position="19"/>
    </location>
</feature>
<keyword evidence="9" id="KW-0391">Immunity</keyword>
<dbReference type="InterPro" id="IPR036465">
    <property type="entry name" value="vWFA_dom_sf"/>
</dbReference>
<dbReference type="SUPFAM" id="SSF57535">
    <property type="entry name" value="Complement control module/SCR domain"/>
    <property type="match status" value="2"/>
</dbReference>
<dbReference type="PROSITE" id="PS50240">
    <property type="entry name" value="TRYPSIN_DOM"/>
    <property type="match status" value="1"/>
</dbReference>
<comment type="cofactor">
    <cofactor evidence="2">
        <name>Mg(2+)</name>
        <dbReference type="ChEBI" id="CHEBI:18420"/>
    </cofactor>
</comment>
<feature type="domain" description="Sushi" evidence="17">
    <location>
        <begin position="79"/>
        <end position="137"/>
    </location>
</feature>
<evidence type="ECO:0000256" key="8">
    <source>
        <dbReference type="ARBA" id="ARBA00022820"/>
    </source>
</evidence>
<dbReference type="PRINTS" id="PR00722">
    <property type="entry name" value="CHYMOTRYPSIN"/>
</dbReference>
<dbReference type="Pfam" id="PF00089">
    <property type="entry name" value="Trypsin"/>
    <property type="match status" value="1"/>
</dbReference>
<evidence type="ECO:0000259" key="16">
    <source>
        <dbReference type="PROSITE" id="PS50240"/>
    </source>
</evidence>
<evidence type="ECO:0000256" key="5">
    <source>
        <dbReference type="ARBA" id="ARBA00022659"/>
    </source>
</evidence>
<dbReference type="PANTHER" id="PTHR46393:SF7">
    <property type="entry name" value="COMPLEMENT C2"/>
    <property type="match status" value="1"/>
</dbReference>
<keyword evidence="7" id="KW-0677">Repeat</keyword>
<feature type="disulfide bond" evidence="13">
    <location>
        <begin position="47"/>
        <end position="74"/>
    </location>
</feature>
<evidence type="ECO:0000256" key="6">
    <source>
        <dbReference type="ARBA" id="ARBA00022729"/>
    </source>
</evidence>
<dbReference type="SUPFAM" id="SSF53300">
    <property type="entry name" value="vWA-like"/>
    <property type="match status" value="1"/>
</dbReference>
<dbReference type="CDD" id="cd00033">
    <property type="entry name" value="CCP"/>
    <property type="match status" value="2"/>
</dbReference>
<keyword evidence="5 13" id="KW-0768">Sushi</keyword>
<feature type="domain" description="Peptidase S1" evidence="16">
    <location>
        <begin position="394"/>
        <end position="587"/>
    </location>
</feature>
<evidence type="ECO:0000313" key="18">
    <source>
        <dbReference type="Proteomes" id="UP000694941"/>
    </source>
</evidence>
<feature type="domain" description="Sushi" evidence="17">
    <location>
        <begin position="20"/>
        <end position="76"/>
    </location>
</feature>
<dbReference type="SUPFAM" id="SSF50494">
    <property type="entry name" value="Trypsin-like serine proteases"/>
    <property type="match status" value="1"/>
</dbReference>
<feature type="domain" description="VWFA" evidence="15">
    <location>
        <begin position="179"/>
        <end position="359"/>
    </location>
</feature>
<evidence type="ECO:0000256" key="2">
    <source>
        <dbReference type="ARBA" id="ARBA00001946"/>
    </source>
</evidence>
<reference evidence="19" key="1">
    <citation type="submission" date="2025-08" db="UniProtKB">
        <authorList>
            <consortium name="RefSeq"/>
        </authorList>
    </citation>
    <scope>IDENTIFICATION</scope>
    <source>
        <tissue evidence="19">Muscle</tissue>
    </source>
</reference>
<comment type="cofactor">
    <cofactor evidence="1">
        <name>Mn(2+)</name>
        <dbReference type="ChEBI" id="CHEBI:29035"/>
    </cofactor>
</comment>
<keyword evidence="11" id="KW-0325">Glycoprotein</keyword>
<evidence type="ECO:0000256" key="4">
    <source>
        <dbReference type="ARBA" id="ARBA00022588"/>
    </source>
</evidence>
<evidence type="ECO:0000256" key="13">
    <source>
        <dbReference type="PROSITE-ProRule" id="PRU00302"/>
    </source>
</evidence>
<keyword evidence="8" id="KW-0353">Hemolymph clotting</keyword>
<name>A0ABM1BKD0_LIMPO</name>
<keyword evidence="6 14" id="KW-0732">Signal</keyword>
<dbReference type="Gene3D" id="2.10.70.10">
    <property type="entry name" value="Complement Module, domain 1"/>
    <property type="match status" value="2"/>
</dbReference>
<evidence type="ECO:0000256" key="11">
    <source>
        <dbReference type="ARBA" id="ARBA00023180"/>
    </source>
</evidence>
<evidence type="ECO:0000256" key="1">
    <source>
        <dbReference type="ARBA" id="ARBA00001936"/>
    </source>
</evidence>
<dbReference type="PROSITE" id="PS50923">
    <property type="entry name" value="SUSHI"/>
    <property type="match status" value="2"/>
</dbReference>
<dbReference type="SMART" id="SM00020">
    <property type="entry name" value="Tryp_SPc"/>
    <property type="match status" value="1"/>
</dbReference>
<dbReference type="Gene3D" id="2.40.10.10">
    <property type="entry name" value="Trypsin-like serine proteases"/>
    <property type="match status" value="1"/>
</dbReference>
<evidence type="ECO:0000256" key="7">
    <source>
        <dbReference type="ARBA" id="ARBA00022737"/>
    </source>
</evidence>
<accession>A0ABM1BKD0</accession>
<comment type="caution">
    <text evidence="13">Lacks conserved residue(s) required for the propagation of feature annotation.</text>
</comment>
<keyword evidence="4" id="KW-0399">Innate immunity</keyword>
<dbReference type="PROSITE" id="PS50234">
    <property type="entry name" value="VWFA"/>
    <property type="match status" value="1"/>
</dbReference>
<evidence type="ECO:0000256" key="9">
    <source>
        <dbReference type="ARBA" id="ARBA00022859"/>
    </source>
</evidence>
<evidence type="ECO:0000256" key="14">
    <source>
        <dbReference type="SAM" id="SignalP"/>
    </source>
</evidence>
<keyword evidence="10 13" id="KW-1015">Disulfide bond</keyword>
<evidence type="ECO:0000256" key="3">
    <source>
        <dbReference type="ARBA" id="ARBA00004241"/>
    </source>
</evidence>
<dbReference type="InterPro" id="IPR001314">
    <property type="entry name" value="Peptidase_S1A"/>
</dbReference>
<evidence type="ECO:0000256" key="12">
    <source>
        <dbReference type="ARBA" id="ARBA00029636"/>
    </source>
</evidence>
<dbReference type="Gene3D" id="3.40.50.410">
    <property type="entry name" value="von Willebrand factor, type A domain"/>
    <property type="match status" value="1"/>
</dbReference>
<dbReference type="GeneID" id="106467885"/>
<dbReference type="CDD" id="cd00198">
    <property type="entry name" value="vWFA"/>
    <property type="match status" value="1"/>
</dbReference>
<dbReference type="InterPro" id="IPR002035">
    <property type="entry name" value="VWF_A"/>
</dbReference>
<evidence type="ECO:0000256" key="10">
    <source>
        <dbReference type="ARBA" id="ARBA00023157"/>
    </source>
</evidence>
<evidence type="ECO:0000259" key="17">
    <source>
        <dbReference type="PROSITE" id="PS50923"/>
    </source>
</evidence>
<dbReference type="SMART" id="SM00327">
    <property type="entry name" value="VWA"/>
    <property type="match status" value="1"/>
</dbReference>
<evidence type="ECO:0000313" key="19">
    <source>
        <dbReference type="RefSeq" id="XP_013783723.2"/>
    </source>
</evidence>
<sequence length="587" mass="65497">MRWLPFLSSFLLFLQFSFGSKCPPLPFSEVKHGSLVRKNHKQVVVKCDKGYFLGGGQRNLICRNGKWNERIPYCIFADMQCHPPPHVPHANVIGDNFEVGQSVLYVCHEGYSLVKGDGKMTCLAGGKWGVHKPICEADVQDVRDVANRLGNSFINKLGSISSTSAARALGPDIEFLGLEMVFVIDRSSSISSKDLNRAKMFLNYLVDQFGVNNTVNKGGTRLAVVTFGTKAQLLLNLNNKTVDTPDKAKIIINMIPPQGGGSDMGDAFSKVFVDVTPVLRKGAKRALFLVTDGEPTDQEISPEEYISNLKEGNDFEVFIIGIGTTINPQRLRSMVTEPSKHHYFQLQKFEDFSDIIWFIKNKPTEAPPPGPEKCGYLPEKDEEVKEENPNILDDWPWIATIYTNIGMAKNNMSGEIGLCGGVLLCDQWVLTAASCLHTFDRRAMVAVDMKQVFVVLGENVLTEEDQTQRNFYAKQIKLHPNYTMSHEHDLALIKLNEPVPLNVIYRPACLPDQKRLLPLSEDMRISVELAGWGAPVFDENEDIYGITAATANNKLSTVNLRLADHLICKDKIRDIPVSSHMFCAGFE</sequence>
<comment type="subcellular location">
    <subcellularLocation>
        <location evidence="3">Cell surface</location>
    </subcellularLocation>
</comment>
<gene>
    <name evidence="19" type="primary">LOC106467885</name>
</gene>
<dbReference type="SMART" id="SM00032">
    <property type="entry name" value="CCP"/>
    <property type="match status" value="2"/>
</dbReference>
<dbReference type="PANTHER" id="PTHR46393">
    <property type="entry name" value="SUSHI DOMAIN-CONTAINING PROTEIN"/>
    <property type="match status" value="1"/>
</dbReference>
<dbReference type="InterPro" id="IPR001254">
    <property type="entry name" value="Trypsin_dom"/>
</dbReference>
<dbReference type="InterPro" id="IPR000436">
    <property type="entry name" value="Sushi_SCR_CCP_dom"/>
</dbReference>
<dbReference type="Pfam" id="PF00092">
    <property type="entry name" value="VWA"/>
    <property type="match status" value="1"/>
</dbReference>
<feature type="chain" id="PRO_5045428959" description="C3/C5 convertase" evidence="14">
    <location>
        <begin position="20"/>
        <end position="587"/>
    </location>
</feature>
<dbReference type="InterPro" id="IPR043504">
    <property type="entry name" value="Peptidase_S1_PA_chymotrypsin"/>
</dbReference>
<evidence type="ECO:0000259" key="15">
    <source>
        <dbReference type="PROSITE" id="PS50234"/>
    </source>
</evidence>